<protein>
    <recommendedName>
        <fullName evidence="3">Lipoprotein</fullName>
    </recommendedName>
</protein>
<name>A0A979GS44_CHIPD</name>
<dbReference type="Proteomes" id="UP000002215">
    <property type="component" value="Chromosome"/>
</dbReference>
<sequence length="195" mass="21811">MKAIFLGTIVLFLLSCQQQTSNNQEHNVTDSMPTLMRSESAALLEGFSIPFNEDLQDTNSVFFFCLPSFDTAYVLHLRKRRDGAQGVIYKTMPQHRGAIIGFADQTEDVLPFSGFGFRMDIAGWEKFTEQASRTAANSRKDGKNSGCCDGTSYLLLYKGNQFPGGNLGDTAFENFTQYIKDSVLNKYVAGRIRRP</sequence>
<evidence type="ECO:0000313" key="1">
    <source>
        <dbReference type="EMBL" id="ACU62797.1"/>
    </source>
</evidence>
<reference evidence="2" key="1">
    <citation type="submission" date="2009-08" db="EMBL/GenBank/DDBJ databases">
        <title>The complete genome of Chitinophaga pinensis DSM 2588.</title>
        <authorList>
            <consortium name="US DOE Joint Genome Institute (JGI-PGF)"/>
            <person name="Lucas S."/>
            <person name="Copeland A."/>
            <person name="Lapidus A."/>
            <person name="Glavina del Rio T."/>
            <person name="Dalin E."/>
            <person name="Tice H."/>
            <person name="Bruce D."/>
            <person name="Goodwin L."/>
            <person name="Pitluck S."/>
            <person name="Kyrpides N."/>
            <person name="Mavromatis K."/>
            <person name="Ivanova N."/>
            <person name="Mikhailova N."/>
            <person name="Sims D."/>
            <person name="Meinche L."/>
            <person name="Brettin T."/>
            <person name="Detter J.C."/>
            <person name="Han C."/>
            <person name="Larimer F."/>
            <person name="Land M."/>
            <person name="Hauser L."/>
            <person name="Markowitz V."/>
            <person name="Cheng J.-F."/>
            <person name="Hugenholtz P."/>
            <person name="Woyke T."/>
            <person name="Wu D."/>
            <person name="Spring S."/>
            <person name="Klenk H.-P."/>
            <person name="Eisen J.A."/>
        </authorList>
    </citation>
    <scope>NUCLEOTIDE SEQUENCE [LARGE SCALE GENOMIC DNA]</scope>
    <source>
        <strain evidence="2">ATCC 43595 / DSM 2588 / LMG 13176 / NBRC 15968 / NCIMB 11800 / UQM 2034</strain>
    </source>
</reference>
<dbReference type="PROSITE" id="PS51257">
    <property type="entry name" value="PROKAR_LIPOPROTEIN"/>
    <property type="match status" value="1"/>
</dbReference>
<organism evidence="1 2">
    <name type="scientific">Chitinophaga pinensis (strain ATCC 43595 / DSM 2588 / LMG 13176 / NBRC 15968 / NCIMB 11800 / UQM 2034)</name>
    <dbReference type="NCBI Taxonomy" id="485918"/>
    <lineage>
        <taxon>Bacteria</taxon>
        <taxon>Pseudomonadati</taxon>
        <taxon>Bacteroidota</taxon>
        <taxon>Chitinophagia</taxon>
        <taxon>Chitinophagales</taxon>
        <taxon>Chitinophagaceae</taxon>
        <taxon>Chitinophaga</taxon>
    </lineage>
</organism>
<dbReference type="RefSeq" id="WP_012792965.1">
    <property type="nucleotide sequence ID" value="NC_013132.1"/>
</dbReference>
<dbReference type="KEGG" id="cpi:Cpin_5366"/>
<proteinExistence type="predicted"/>
<dbReference type="OrthoDB" id="654867at2"/>
<accession>A0A979GS44</accession>
<evidence type="ECO:0000313" key="2">
    <source>
        <dbReference type="Proteomes" id="UP000002215"/>
    </source>
</evidence>
<reference evidence="1 2" key="2">
    <citation type="journal article" date="2010" name="Stand. Genomic Sci.">
        <title>Complete genome sequence of Chitinophaga pinensis type strain (UQM 2034).</title>
        <authorList>
            <person name="Glavina Del Rio T."/>
            <person name="Abt B."/>
            <person name="Spring S."/>
            <person name="Lapidus A."/>
            <person name="Nolan M."/>
            <person name="Tice H."/>
            <person name="Copeland A."/>
            <person name="Cheng J.F."/>
            <person name="Chen F."/>
            <person name="Bruce D."/>
            <person name="Goodwin L."/>
            <person name="Pitluck S."/>
            <person name="Ivanova N."/>
            <person name="Mavromatis K."/>
            <person name="Mikhailova N."/>
            <person name="Pati A."/>
            <person name="Chen A."/>
            <person name="Palaniappan K."/>
            <person name="Land M."/>
            <person name="Hauser L."/>
            <person name="Chang Y.J."/>
            <person name="Jeffries C.D."/>
            <person name="Chain P."/>
            <person name="Saunders E."/>
            <person name="Detter J.C."/>
            <person name="Brettin T."/>
            <person name="Rohde M."/>
            <person name="Goker M."/>
            <person name="Bristow J."/>
            <person name="Eisen J.A."/>
            <person name="Markowitz V."/>
            <person name="Hugenholtz P."/>
            <person name="Kyrpides N.C."/>
            <person name="Klenk H.P."/>
            <person name="Lucas S."/>
        </authorList>
    </citation>
    <scope>NUCLEOTIDE SEQUENCE [LARGE SCALE GENOMIC DNA]</scope>
    <source>
        <strain evidence="2">ATCC 43595 / DSM 2588 / LMG 13176 / NBRC 15968 / NCIMB 11800 / UQM 2034</strain>
    </source>
</reference>
<dbReference type="EMBL" id="CP001699">
    <property type="protein sequence ID" value="ACU62797.1"/>
    <property type="molecule type" value="Genomic_DNA"/>
</dbReference>
<dbReference type="AlphaFoldDB" id="A0A979GS44"/>
<evidence type="ECO:0008006" key="3">
    <source>
        <dbReference type="Google" id="ProtNLM"/>
    </source>
</evidence>
<gene>
    <name evidence="1" type="ordered locus">Cpin_5366</name>
</gene>